<evidence type="ECO:0000256" key="6">
    <source>
        <dbReference type="ARBA" id="ARBA00022777"/>
    </source>
</evidence>
<dbReference type="OrthoDB" id="301415at2759"/>
<dbReference type="InterPro" id="IPR056861">
    <property type="entry name" value="HMCN1-like_VWA"/>
</dbReference>
<proteinExistence type="predicted"/>
<dbReference type="InterPro" id="IPR036465">
    <property type="entry name" value="vWFA_dom_sf"/>
</dbReference>
<accession>A0A8H6N116</accession>
<evidence type="ECO:0000256" key="7">
    <source>
        <dbReference type="SAM" id="MobiDB-lite"/>
    </source>
</evidence>
<feature type="compositionally biased region" description="Low complexity" evidence="7">
    <location>
        <begin position="21"/>
        <end position="32"/>
    </location>
</feature>
<comment type="subcellular location">
    <subcellularLocation>
        <location evidence="1">Secreted</location>
    </subcellularLocation>
</comment>
<keyword evidence="11" id="KW-1185">Reference proteome</keyword>
<name>A0A8H6N116_9PEZI</name>
<evidence type="ECO:0000256" key="3">
    <source>
        <dbReference type="ARBA" id="ARBA00022527"/>
    </source>
</evidence>
<keyword evidence="6 10" id="KW-0418">Kinase</keyword>
<dbReference type="InterPro" id="IPR002035">
    <property type="entry name" value="VWF_A"/>
</dbReference>
<dbReference type="PROSITE" id="PS50234">
    <property type="entry name" value="VWFA"/>
    <property type="match status" value="1"/>
</dbReference>
<dbReference type="CDD" id="cd04515">
    <property type="entry name" value="Alpha_kinase"/>
    <property type="match status" value="1"/>
</dbReference>
<keyword evidence="3" id="KW-0723">Serine/threonine-protein kinase</keyword>
<reference evidence="10" key="1">
    <citation type="journal article" date="2020" name="Phytopathology">
        <title>Genome Sequence Resources of Colletotrichum truncatum, C. plurivorum, C. musicola, and C. sojae: Four Species Pathogenic to Soybean (Glycine max).</title>
        <authorList>
            <person name="Rogerio F."/>
            <person name="Boufleur T.R."/>
            <person name="Ciampi-Guillardi M."/>
            <person name="Sukno S.A."/>
            <person name="Thon M.R."/>
            <person name="Massola Junior N.S."/>
            <person name="Baroncelli R."/>
        </authorList>
    </citation>
    <scope>NUCLEOTIDE SEQUENCE</scope>
    <source>
        <strain evidence="10">LFN0074</strain>
    </source>
</reference>
<dbReference type="EMBL" id="WIGM01000697">
    <property type="protein sequence ID" value="KAF6815613.1"/>
    <property type="molecule type" value="Genomic_DNA"/>
</dbReference>
<dbReference type="AlphaFoldDB" id="A0A8H6N116"/>
<feature type="compositionally biased region" description="Low complexity" evidence="7">
    <location>
        <begin position="1"/>
        <end position="12"/>
    </location>
</feature>
<dbReference type="SUPFAM" id="SSF53300">
    <property type="entry name" value="vWA-like"/>
    <property type="match status" value="1"/>
</dbReference>
<feature type="region of interest" description="Disordered" evidence="7">
    <location>
        <begin position="1"/>
        <end position="112"/>
    </location>
</feature>
<evidence type="ECO:0000313" key="11">
    <source>
        <dbReference type="Proteomes" id="UP000639643"/>
    </source>
</evidence>
<keyword evidence="5" id="KW-0732">Signal</keyword>
<evidence type="ECO:0000259" key="9">
    <source>
        <dbReference type="PROSITE" id="PS51158"/>
    </source>
</evidence>
<sequence>MSKPPSASLSRSSKSRDDVQSLADSRLRASLSNTTSADQPPSYIESISRLSVSDNNSHETNGPANIRAPSRSNAPLREHGSASMTRQQLRSSRDRGSEPEPMASSFSNTSRLKSDSLTKITYHSMSQGSSSRTKIPAVDHKSMLYQLKRNIEEAKAAASPRNTSGLYKAAVSTDLLFLIDTTGSMRSYIDAAKNQVRSIVDDIHKAFLNAAEIRIAVVSYKDHISSPNVEFLDFTNDIPRVLDFVGELACVANHDTAEDVLGGIQQALNATWKHQTRCMVHIGDAPAHGRNLHDLSDYADNWITPGSEPHGLTYERLLRKLVQMHINYALLRITSDTDRMALMFANVYTDYMADAKLHPSNKYYGEQMSGKINSSGTAKLQFEEFQLGTTYSALRHLIVRAVTTSASRTATRLTRLSQTRTMVKPGDFKPGMVTYLTSLDEDTPVASFVEGEEDNVALETSPAQWDTEGWLDDTVQAEGFCPNIVTHDAKTLGNMMAHDDHIKLGVMELTIYARSKPFSQGAMRLASYAKTAFSSDKFVVKTSKKAACNKMEHLAEEMRAQALCKAFALEFNALLGSEHEPLDFIVTTALKRRGAGGDDCVSLEPFIPGEYVKYNNNCGWVNDSDGEINKAAQAFSHFTFERSWGSFLVSDLQGVGRNLTDPGIHTKDEKRFPLNDTNLGDAGFKFFFTSHECNDICRRLKLQTTKEQCASGDFQFREDWPTMNTTVCCSSKLCRRIIQLATANKSSEFAGHFWCDGCWPQLQKFMDTYYCEEGDGPHEFAVSRFFYESQGEPVPRKCLEHREIAQSVSSAASVGASLWNRSKTADSLSKKSLSGRTWG</sequence>
<comment type="caution">
    <text evidence="10">The sequence shown here is derived from an EMBL/GenBank/DDBJ whole genome shotgun (WGS) entry which is preliminary data.</text>
</comment>
<evidence type="ECO:0000256" key="2">
    <source>
        <dbReference type="ARBA" id="ARBA00022525"/>
    </source>
</evidence>
<feature type="domain" description="VWFA" evidence="8">
    <location>
        <begin position="174"/>
        <end position="269"/>
    </location>
</feature>
<evidence type="ECO:0000259" key="8">
    <source>
        <dbReference type="PROSITE" id="PS50234"/>
    </source>
</evidence>
<feature type="compositionally biased region" description="Polar residues" evidence="7">
    <location>
        <begin position="48"/>
        <end position="63"/>
    </location>
</feature>
<feature type="domain" description="Alpha-type protein kinase" evidence="9">
    <location>
        <begin position="494"/>
        <end position="705"/>
    </location>
</feature>
<dbReference type="PANTHER" id="PTHR47763:SF4">
    <property type="entry name" value="ALPHA-PROTEIN KINASE VWKA"/>
    <property type="match status" value="1"/>
</dbReference>
<dbReference type="CDD" id="cd00198">
    <property type="entry name" value="vWFA"/>
    <property type="match status" value="1"/>
</dbReference>
<dbReference type="Gene3D" id="3.30.200.20">
    <property type="entry name" value="Phosphorylase Kinase, domain 1"/>
    <property type="match status" value="1"/>
</dbReference>
<dbReference type="SUPFAM" id="SSF56112">
    <property type="entry name" value="Protein kinase-like (PK-like)"/>
    <property type="match status" value="1"/>
</dbReference>
<dbReference type="SMART" id="SM00811">
    <property type="entry name" value="Alpha_kinase"/>
    <property type="match status" value="1"/>
</dbReference>
<dbReference type="Pfam" id="PF25106">
    <property type="entry name" value="VWA_4"/>
    <property type="match status" value="1"/>
</dbReference>
<evidence type="ECO:0000313" key="10">
    <source>
        <dbReference type="EMBL" id="KAF6815613.1"/>
    </source>
</evidence>
<dbReference type="PANTHER" id="PTHR47763">
    <property type="entry name" value="ALPHA-PROTEIN KINASE VWKA"/>
    <property type="match status" value="1"/>
</dbReference>
<dbReference type="InterPro" id="IPR004166">
    <property type="entry name" value="a-kinase_dom"/>
</dbReference>
<evidence type="ECO:0000256" key="1">
    <source>
        <dbReference type="ARBA" id="ARBA00004613"/>
    </source>
</evidence>
<evidence type="ECO:0000256" key="4">
    <source>
        <dbReference type="ARBA" id="ARBA00022679"/>
    </source>
</evidence>
<dbReference type="InterPro" id="IPR011009">
    <property type="entry name" value="Kinase-like_dom_sf"/>
</dbReference>
<keyword evidence="2" id="KW-0964">Secreted</keyword>
<dbReference type="InterPro" id="IPR052969">
    <property type="entry name" value="Thr-specific_kinase-like"/>
</dbReference>
<dbReference type="PROSITE" id="PS51158">
    <property type="entry name" value="ALPHA_KINASE"/>
    <property type="match status" value="1"/>
</dbReference>
<dbReference type="GO" id="GO:0005524">
    <property type="term" value="F:ATP binding"/>
    <property type="evidence" value="ECO:0007669"/>
    <property type="project" value="InterPro"/>
</dbReference>
<dbReference type="Gene3D" id="3.40.50.410">
    <property type="entry name" value="von Willebrand factor, type A domain"/>
    <property type="match status" value="1"/>
</dbReference>
<dbReference type="Gene3D" id="3.20.200.10">
    <property type="entry name" value="MHCK/EF2 kinase"/>
    <property type="match status" value="1"/>
</dbReference>
<dbReference type="Proteomes" id="UP000639643">
    <property type="component" value="Unassembled WGS sequence"/>
</dbReference>
<gene>
    <name evidence="10" type="ORF">CMUS01_12415</name>
</gene>
<evidence type="ECO:0000256" key="5">
    <source>
        <dbReference type="ARBA" id="ARBA00022729"/>
    </source>
</evidence>
<keyword evidence="4" id="KW-0808">Transferase</keyword>
<protein>
    <submittedName>
        <fullName evidence="10">Mhck ef2 kinase domain family protein</fullName>
    </submittedName>
</protein>
<organism evidence="10 11">
    <name type="scientific">Colletotrichum musicola</name>
    <dbReference type="NCBI Taxonomy" id="2175873"/>
    <lineage>
        <taxon>Eukaryota</taxon>
        <taxon>Fungi</taxon>
        <taxon>Dikarya</taxon>
        <taxon>Ascomycota</taxon>
        <taxon>Pezizomycotina</taxon>
        <taxon>Sordariomycetes</taxon>
        <taxon>Hypocreomycetidae</taxon>
        <taxon>Glomerellales</taxon>
        <taxon>Glomerellaceae</taxon>
        <taxon>Colletotrichum</taxon>
        <taxon>Colletotrichum orchidearum species complex</taxon>
    </lineage>
</organism>
<dbReference type="Pfam" id="PF02816">
    <property type="entry name" value="Alpha_kinase"/>
    <property type="match status" value="1"/>
</dbReference>
<dbReference type="GO" id="GO:0004674">
    <property type="term" value="F:protein serine/threonine kinase activity"/>
    <property type="evidence" value="ECO:0007669"/>
    <property type="project" value="UniProtKB-KW"/>
</dbReference>